<organism evidence="4 5">
    <name type="scientific">Archaeoglobus sulfaticallidus PM70-1</name>
    <dbReference type="NCBI Taxonomy" id="387631"/>
    <lineage>
        <taxon>Archaea</taxon>
        <taxon>Methanobacteriati</taxon>
        <taxon>Methanobacteriota</taxon>
        <taxon>Archaeoglobi</taxon>
        <taxon>Archaeoglobales</taxon>
        <taxon>Archaeoglobaceae</taxon>
        <taxon>Archaeoglobus</taxon>
    </lineage>
</organism>
<dbReference type="HOGENOM" id="CLU_1745459_0_0_2"/>
<evidence type="ECO:0000313" key="4">
    <source>
        <dbReference type="EMBL" id="AGK62129.1"/>
    </source>
</evidence>
<feature type="modified residue" description="4-aspartylphosphate" evidence="2">
    <location>
        <position position="67"/>
    </location>
</feature>
<evidence type="ECO:0000259" key="3">
    <source>
        <dbReference type="PROSITE" id="PS50110"/>
    </source>
</evidence>
<dbReference type="Gene3D" id="3.40.50.2300">
    <property type="match status" value="1"/>
</dbReference>
<protein>
    <recommendedName>
        <fullName evidence="3">Response regulatory domain-containing protein</fullName>
    </recommendedName>
</protein>
<dbReference type="Pfam" id="PF00072">
    <property type="entry name" value="Response_reg"/>
    <property type="match status" value="1"/>
</dbReference>
<gene>
    <name evidence="4" type="ORF">Asulf_02176</name>
</gene>
<dbReference type="KEGG" id="ast:Asulf_02176"/>
<accession>N0BER9</accession>
<dbReference type="EMBL" id="CP005290">
    <property type="protein sequence ID" value="AGK62129.1"/>
    <property type="molecule type" value="Genomic_DNA"/>
</dbReference>
<proteinExistence type="predicted"/>
<sequence length="149" mass="17248">MKEDEESKAIKILIADDEKALVEIIEKMIVHFFNQYPNFNVVVYKTTSGKEAFQKYAEVKPHLSFIDLVMRDKHGMELIDEITSNFQNSKIIVLSPFSESIIREVKKLGKDTTVLTKPFRIRDLYTAISKVLSTDFPEFSTCFRTDMSL</sequence>
<dbReference type="PANTHER" id="PTHR44591:SF3">
    <property type="entry name" value="RESPONSE REGULATORY DOMAIN-CONTAINING PROTEIN"/>
    <property type="match status" value="1"/>
</dbReference>
<dbReference type="STRING" id="387631.Asulf_02176"/>
<evidence type="ECO:0000313" key="5">
    <source>
        <dbReference type="Proteomes" id="UP000013307"/>
    </source>
</evidence>
<dbReference type="RefSeq" id="WP_015591725.1">
    <property type="nucleotide sequence ID" value="NC_021169.1"/>
</dbReference>
<dbReference type="PROSITE" id="PS50110">
    <property type="entry name" value="RESPONSE_REGULATORY"/>
    <property type="match status" value="1"/>
</dbReference>
<dbReference type="Proteomes" id="UP000013307">
    <property type="component" value="Chromosome"/>
</dbReference>
<dbReference type="InterPro" id="IPR011006">
    <property type="entry name" value="CheY-like_superfamily"/>
</dbReference>
<reference evidence="4 5" key="1">
    <citation type="journal article" date="2013" name="Genome Announc.">
        <title>Complete Genome Sequence of the Thermophilic and Facultatively Chemolithoautotrophic Sulfate Reducer Archaeoglobus sulfaticallidus Strain PM70-1T.</title>
        <authorList>
            <person name="Stokke R."/>
            <person name="Hocking W.P."/>
            <person name="Steinsbu B.O."/>
            <person name="Steen I.H."/>
        </authorList>
    </citation>
    <scope>NUCLEOTIDE SEQUENCE [LARGE SCALE GENOMIC DNA]</scope>
    <source>
        <strain evidence="4">PM70-1</strain>
    </source>
</reference>
<dbReference type="SMART" id="SM00448">
    <property type="entry name" value="REC"/>
    <property type="match status" value="1"/>
</dbReference>
<keyword evidence="1 2" id="KW-0597">Phosphoprotein</keyword>
<dbReference type="PANTHER" id="PTHR44591">
    <property type="entry name" value="STRESS RESPONSE REGULATOR PROTEIN 1"/>
    <property type="match status" value="1"/>
</dbReference>
<dbReference type="AlphaFoldDB" id="N0BER9"/>
<dbReference type="InterPro" id="IPR001789">
    <property type="entry name" value="Sig_transdc_resp-reg_receiver"/>
</dbReference>
<dbReference type="GeneID" id="15393808"/>
<evidence type="ECO:0000256" key="1">
    <source>
        <dbReference type="ARBA" id="ARBA00022553"/>
    </source>
</evidence>
<evidence type="ECO:0000256" key="2">
    <source>
        <dbReference type="PROSITE-ProRule" id="PRU00169"/>
    </source>
</evidence>
<feature type="domain" description="Response regulatory" evidence="3">
    <location>
        <begin position="11"/>
        <end position="132"/>
    </location>
</feature>
<keyword evidence="5" id="KW-1185">Reference proteome</keyword>
<name>N0BER9_9EURY</name>
<dbReference type="GO" id="GO:0000160">
    <property type="term" value="P:phosphorelay signal transduction system"/>
    <property type="evidence" value="ECO:0007669"/>
    <property type="project" value="InterPro"/>
</dbReference>
<dbReference type="eggNOG" id="arCOG02391">
    <property type="taxonomic scope" value="Archaea"/>
</dbReference>
<dbReference type="OrthoDB" id="2830at2157"/>
<dbReference type="InterPro" id="IPR050595">
    <property type="entry name" value="Bact_response_regulator"/>
</dbReference>
<dbReference type="SUPFAM" id="SSF52172">
    <property type="entry name" value="CheY-like"/>
    <property type="match status" value="1"/>
</dbReference>